<dbReference type="GeneID" id="20040808"/>
<keyword evidence="2" id="KW-0472">Membrane</keyword>
<protein>
    <submittedName>
        <fullName evidence="3">Uncharacterized protein</fullName>
    </submittedName>
</protein>
<keyword evidence="2" id="KW-1133">Transmembrane helix</keyword>
<evidence type="ECO:0000256" key="2">
    <source>
        <dbReference type="SAM" id="Phobius"/>
    </source>
</evidence>
<feature type="region of interest" description="Disordered" evidence="1">
    <location>
        <begin position="267"/>
        <end position="288"/>
    </location>
</feature>
<dbReference type="Proteomes" id="UP000030640">
    <property type="component" value="Unassembled WGS sequence"/>
</dbReference>
<evidence type="ECO:0000313" key="3">
    <source>
        <dbReference type="EMBL" id="EUD64085.1"/>
    </source>
</evidence>
<evidence type="ECO:0000256" key="1">
    <source>
        <dbReference type="SAM" id="MobiDB-lite"/>
    </source>
</evidence>
<dbReference type="AlphaFoldDB" id="W6ZXV1"/>
<dbReference type="VEuPathDB" id="PlasmoDB:C922_05534"/>
<sequence>MGPSFGAYMKSYWDLAKCHKKNPPEEPKAFKLCDLDTKGLPTKFLIPSARGPELTQGTFKSTESIRVRTIMVCQALEGWVSNLQPSSSSNGTWKEAQCKMEHMGFPRGGRQTKTCPINNDKENWRSFYSATPLHLQQETSRTFQTCLDIMGIILNIYNEYSGERLQGAEEEGSNICQQINDKLTEWGGEEVGKKIMKEWFLRDPKKETSSSLTLETGTPLSEKISRLVKELGFPIAGVQCSSCPGLLNSYKDSCVYIDSKSCQMMGGDEETLQGQEANSASPPSNRGPITTELIAQVKAKEGDTQYRDRITKETVDFKEELRIRAEEVTRKNQAPGRSPEIYGGAIGEKPKYLEIDDRKPLSQHLSMIADDMNIPVLGVQCSEESNKPGTYRDSCVYTSPGHCEGMDQGSDKGEDSIEEVLINKVKETKVKHHQEERIREGTKGFTEATEKGAQDMRKKLEGDSNPINIYIPNFGTIFPLLGLNRIFYSGRRKRRRVKGNGNSRVNTRTQYLIGTKL</sequence>
<dbReference type="EMBL" id="KI965550">
    <property type="protein sequence ID" value="EUD64085.1"/>
    <property type="molecule type" value="Genomic_DNA"/>
</dbReference>
<name>W6ZXV1_9APIC</name>
<dbReference type="RefSeq" id="XP_008819327.1">
    <property type="nucleotide sequence ID" value="XM_008821105.1"/>
</dbReference>
<feature type="transmembrane region" description="Helical" evidence="2">
    <location>
        <begin position="469"/>
        <end position="488"/>
    </location>
</feature>
<gene>
    <name evidence="3" type="ORF">C922_05534</name>
</gene>
<organism evidence="3 4">
    <name type="scientific">Plasmodium inui San Antonio 1</name>
    <dbReference type="NCBI Taxonomy" id="1237626"/>
    <lineage>
        <taxon>Eukaryota</taxon>
        <taxon>Sar</taxon>
        <taxon>Alveolata</taxon>
        <taxon>Apicomplexa</taxon>
        <taxon>Aconoidasida</taxon>
        <taxon>Haemosporida</taxon>
        <taxon>Plasmodiidae</taxon>
        <taxon>Plasmodium</taxon>
        <taxon>Plasmodium (Plasmodium)</taxon>
    </lineage>
</organism>
<keyword evidence="4" id="KW-1185">Reference proteome</keyword>
<reference evidence="3 4" key="1">
    <citation type="submission" date="2013-02" db="EMBL/GenBank/DDBJ databases">
        <title>The Genome Sequence of Plasmodium inui San Antonio 1.</title>
        <authorList>
            <consortium name="The Broad Institute Genome Sequencing Platform"/>
            <consortium name="The Broad Institute Genome Sequencing Center for Infectious Disease"/>
            <person name="Neafsey D."/>
            <person name="Cheeseman I."/>
            <person name="Volkman S."/>
            <person name="Adams J."/>
            <person name="Walker B."/>
            <person name="Young S.K."/>
            <person name="Zeng Q."/>
            <person name="Gargeya S."/>
            <person name="Fitzgerald M."/>
            <person name="Haas B."/>
            <person name="Abouelleil A."/>
            <person name="Alvarado L."/>
            <person name="Arachchi H.M."/>
            <person name="Berlin A.M."/>
            <person name="Chapman S.B."/>
            <person name="Dewar J."/>
            <person name="Goldberg J."/>
            <person name="Griggs A."/>
            <person name="Gujja S."/>
            <person name="Hansen M."/>
            <person name="Howarth C."/>
            <person name="Imamovic A."/>
            <person name="Larimer J."/>
            <person name="McCowan C."/>
            <person name="Murphy C."/>
            <person name="Neiman D."/>
            <person name="Pearson M."/>
            <person name="Priest M."/>
            <person name="Roberts A."/>
            <person name="Saif S."/>
            <person name="Shea T."/>
            <person name="Sisk P."/>
            <person name="Sykes S."/>
            <person name="Wortman J."/>
            <person name="Nusbaum C."/>
            <person name="Birren B."/>
        </authorList>
    </citation>
    <scope>NUCLEOTIDE SEQUENCE [LARGE SCALE GENOMIC DNA]</scope>
    <source>
        <strain evidence="3 4">San Antonio 1</strain>
    </source>
</reference>
<accession>W6ZXV1</accession>
<keyword evidence="2" id="KW-0812">Transmembrane</keyword>
<evidence type="ECO:0000313" key="4">
    <source>
        <dbReference type="Proteomes" id="UP000030640"/>
    </source>
</evidence>
<proteinExistence type="predicted"/>
<feature type="compositionally biased region" description="Polar residues" evidence="1">
    <location>
        <begin position="272"/>
        <end position="288"/>
    </location>
</feature>